<name>A0A0S4QWK4_9ACTN</name>
<evidence type="ECO:0000313" key="3">
    <source>
        <dbReference type="Proteomes" id="UP000198802"/>
    </source>
</evidence>
<feature type="compositionally biased region" description="Basic and acidic residues" evidence="1">
    <location>
        <begin position="283"/>
        <end position="292"/>
    </location>
</feature>
<keyword evidence="3" id="KW-1185">Reference proteome</keyword>
<gene>
    <name evidence="2" type="ORF">Ga0074812_12980</name>
</gene>
<dbReference type="AlphaFoldDB" id="A0A0S4QWK4"/>
<reference evidence="3" key="1">
    <citation type="submission" date="2015-11" db="EMBL/GenBank/DDBJ databases">
        <authorList>
            <person name="Varghese N."/>
        </authorList>
    </citation>
    <scope>NUCLEOTIDE SEQUENCE [LARGE SCALE GENOMIC DNA]</scope>
    <source>
        <strain evidence="3">DSM 45899</strain>
    </source>
</reference>
<sequence>MSEYQYYEFLAVDEPLDTDAQDEVRALSKRAQITATSFVDEYDGGDFSGQPDELVEAYYDAHLYYADWGSRRLLLRLPTKLLPFDAAEPYFVDGQVGAWTTDEHLILELSSEDEADSEESAAEWSLAPFAGLRDELAAGDHRALYLAWLAAYGSWERDENAFDDDAEDELEPPVPAGLGSLTAPQRELVAFLRLDDDLLAVSAEASPAPAEATGGAGSERLEAWVTGLPAAEKDQLLQRVVTGNPAAVRGELLRRFGAENAPAASDAPRRTVADLLDGAANRRAAEPQLGKD</sequence>
<organism evidence="2 3">
    <name type="scientific">Parafrankia irregularis</name>
    <dbReference type="NCBI Taxonomy" id="795642"/>
    <lineage>
        <taxon>Bacteria</taxon>
        <taxon>Bacillati</taxon>
        <taxon>Actinomycetota</taxon>
        <taxon>Actinomycetes</taxon>
        <taxon>Frankiales</taxon>
        <taxon>Frankiaceae</taxon>
        <taxon>Parafrankia</taxon>
    </lineage>
</organism>
<accession>A0A0S4QWK4</accession>
<proteinExistence type="predicted"/>
<protein>
    <submittedName>
        <fullName evidence="2">Uncharacterized protein</fullName>
    </submittedName>
</protein>
<dbReference type="RefSeq" id="WP_091283797.1">
    <property type="nucleotide sequence ID" value="NZ_FAOZ01000029.1"/>
</dbReference>
<dbReference type="EMBL" id="FAOZ01000029">
    <property type="protein sequence ID" value="CUU59609.1"/>
    <property type="molecule type" value="Genomic_DNA"/>
</dbReference>
<feature type="region of interest" description="Disordered" evidence="1">
    <location>
        <begin position="258"/>
        <end position="292"/>
    </location>
</feature>
<evidence type="ECO:0000313" key="2">
    <source>
        <dbReference type="EMBL" id="CUU59609.1"/>
    </source>
</evidence>
<evidence type="ECO:0000256" key="1">
    <source>
        <dbReference type="SAM" id="MobiDB-lite"/>
    </source>
</evidence>
<dbReference type="Proteomes" id="UP000198802">
    <property type="component" value="Unassembled WGS sequence"/>
</dbReference>